<evidence type="ECO:0000256" key="4">
    <source>
        <dbReference type="ARBA" id="ARBA00023136"/>
    </source>
</evidence>
<feature type="transmembrane region" description="Helical" evidence="5">
    <location>
        <begin position="256"/>
        <end position="272"/>
    </location>
</feature>
<feature type="domain" description="Integral membrane bound transporter" evidence="6">
    <location>
        <begin position="196"/>
        <end position="316"/>
    </location>
</feature>
<comment type="caution">
    <text evidence="7">The sequence shown here is derived from an EMBL/GenBank/DDBJ whole genome shotgun (WGS) entry which is preliminary data.</text>
</comment>
<dbReference type="InterPro" id="IPR049453">
    <property type="entry name" value="Memb_transporter_dom"/>
</dbReference>
<dbReference type="Pfam" id="PF13515">
    <property type="entry name" value="FUSC_2"/>
    <property type="match status" value="1"/>
</dbReference>
<keyword evidence="8" id="KW-1185">Reference proteome</keyword>
<dbReference type="RefSeq" id="WP_209704076.1">
    <property type="nucleotide sequence ID" value="NZ_JAFIDA010000001.1"/>
</dbReference>
<gene>
    <name evidence="7" type="ORF">JOF28_000210</name>
</gene>
<evidence type="ECO:0000256" key="5">
    <source>
        <dbReference type="SAM" id="Phobius"/>
    </source>
</evidence>
<protein>
    <recommendedName>
        <fullName evidence="6">Integral membrane bound transporter domain-containing protein</fullName>
    </recommendedName>
</protein>
<feature type="transmembrane region" description="Helical" evidence="5">
    <location>
        <begin position="305"/>
        <end position="323"/>
    </location>
</feature>
<evidence type="ECO:0000256" key="1">
    <source>
        <dbReference type="ARBA" id="ARBA00004141"/>
    </source>
</evidence>
<organism evidence="7 8">
    <name type="scientific">Leucobacter exalbidus</name>
    <dbReference type="NCBI Taxonomy" id="662960"/>
    <lineage>
        <taxon>Bacteria</taxon>
        <taxon>Bacillati</taxon>
        <taxon>Actinomycetota</taxon>
        <taxon>Actinomycetes</taxon>
        <taxon>Micrococcales</taxon>
        <taxon>Microbacteriaceae</taxon>
        <taxon>Leucobacter</taxon>
    </lineage>
</organism>
<dbReference type="EMBL" id="JAFIDA010000001">
    <property type="protein sequence ID" value="MBP1324978.1"/>
    <property type="molecule type" value="Genomic_DNA"/>
</dbReference>
<sequence length="333" mass="34981">MASSPQTTMIVKPPHQMQRWICGAIACLLPLVAIFLSPARADTALVYIGMLPAIVALTISPRVALATAASTGAAVFIGLLLSTNPWAAAAFMVLLGLGVAWSYQRGWQAAATYVASQGALAAVSAPHAKILNEVTVSPVVSAAVVAGFVLFGGLWVAIAGYFLLPDLPKHPKESPTSSELRVFAVILCLMLGVGTVLIMTYSSTSNGWWVLLTALVVLEPGHQHTMRRALERSGGTIVGGGLAALAVIFINNPQLISTLGLLAAIASAVTYIKAPYWVFSMTLTMALVFLVTPVGRVLHGDLERVLFTVLAALLVVALSAVAHKIQRRLGRAQ</sequence>
<evidence type="ECO:0000259" key="6">
    <source>
        <dbReference type="Pfam" id="PF13515"/>
    </source>
</evidence>
<feature type="transmembrane region" description="Helical" evidence="5">
    <location>
        <begin position="51"/>
        <end position="79"/>
    </location>
</feature>
<evidence type="ECO:0000256" key="2">
    <source>
        <dbReference type="ARBA" id="ARBA00022692"/>
    </source>
</evidence>
<comment type="subcellular location">
    <subcellularLocation>
        <location evidence="1">Membrane</location>
        <topology evidence="1">Multi-pass membrane protein</topology>
    </subcellularLocation>
</comment>
<dbReference type="Proteomes" id="UP000675163">
    <property type="component" value="Unassembled WGS sequence"/>
</dbReference>
<evidence type="ECO:0000313" key="7">
    <source>
        <dbReference type="EMBL" id="MBP1324978.1"/>
    </source>
</evidence>
<evidence type="ECO:0000313" key="8">
    <source>
        <dbReference type="Proteomes" id="UP000675163"/>
    </source>
</evidence>
<feature type="transmembrane region" description="Helical" evidence="5">
    <location>
        <begin position="279"/>
        <end position="299"/>
    </location>
</feature>
<keyword evidence="4 5" id="KW-0472">Membrane</keyword>
<proteinExistence type="predicted"/>
<evidence type="ECO:0000256" key="3">
    <source>
        <dbReference type="ARBA" id="ARBA00022989"/>
    </source>
</evidence>
<dbReference type="GO" id="GO:0016020">
    <property type="term" value="C:membrane"/>
    <property type="evidence" value="ECO:0007669"/>
    <property type="project" value="UniProtKB-SubCell"/>
</dbReference>
<accession>A0A940T2N2</accession>
<keyword evidence="2 5" id="KW-0812">Transmembrane</keyword>
<feature type="transmembrane region" description="Helical" evidence="5">
    <location>
        <begin position="139"/>
        <end position="164"/>
    </location>
</feature>
<reference evidence="7" key="1">
    <citation type="submission" date="2021-02" db="EMBL/GenBank/DDBJ databases">
        <title>Sequencing the genomes of 1000 actinobacteria strains.</title>
        <authorList>
            <person name="Klenk H.-P."/>
        </authorList>
    </citation>
    <scope>NUCLEOTIDE SEQUENCE</scope>
    <source>
        <strain evidence="7">DSM 22850</strain>
    </source>
</reference>
<name>A0A940T2N2_9MICO</name>
<keyword evidence="3 5" id="KW-1133">Transmembrane helix</keyword>
<dbReference type="AlphaFoldDB" id="A0A940T2N2"/>
<feature type="transmembrane region" description="Helical" evidence="5">
    <location>
        <begin position="180"/>
        <end position="201"/>
    </location>
</feature>
<feature type="transmembrane region" description="Helical" evidence="5">
    <location>
        <begin position="234"/>
        <end position="250"/>
    </location>
</feature>